<gene>
    <name evidence="2" type="ORF">HNV11_22275</name>
</gene>
<evidence type="ECO:0008006" key="4">
    <source>
        <dbReference type="Google" id="ProtNLM"/>
    </source>
</evidence>
<proteinExistence type="predicted"/>
<keyword evidence="1" id="KW-0472">Membrane</keyword>
<feature type="transmembrane region" description="Helical" evidence="1">
    <location>
        <begin position="209"/>
        <end position="226"/>
    </location>
</feature>
<feature type="transmembrane region" description="Helical" evidence="1">
    <location>
        <begin position="327"/>
        <end position="347"/>
    </location>
</feature>
<sequence length="551" mass="62188">MPHFDTNPTLYWLAVYVLCWGMIWLTVRSAVDKRVFLASAFLLLFLLRLPSIVFDSEINPDESQMITQALTLRSDPVYFRSVDGTTGGPLDSYFLIVPSLFGLPFDYITAHLTAFGLVALCLWFLFRTASLWFGEGAARLALTPMVFMLGLTQNGDFLHYNSELIALLLLSGSYYLYALVIRQPSPSLGRVALIGLLLGMVPFGKLQAVPLAAVVGLFVGLDLLTRPNLNVSAKAARIGVLVLGGITFPLVFVLLTWINSVYNDFVTFYIIGNFRYANDSNQLVSLLRLPIFFEKGSEFDWLVKLTGLIWLVGVVVALRRRIQANRSLWQVGGFVGVLLVATLIAITRTGSEYVHYLYFLTGPLFFLLAYGWQQLRLSNQMAQWFPIGVLSIYLLLFGIQAVQRYRQGIALNPYSSEGQGGWAVQQSPVSKEIRKYGRPGEKLAVWGWRCDYYVQTQMPQGVAENHTIRSTFAHPMRDDYQRRYVKDFKRSKPAVFVDAVGSQNLWMTDRNSQGHEIIGPLRQFVATNYHYAGLVNDTRIYVRNDRVAALK</sequence>
<evidence type="ECO:0000313" key="2">
    <source>
        <dbReference type="EMBL" id="QJW91913.1"/>
    </source>
</evidence>
<feature type="transmembrane region" description="Helical" evidence="1">
    <location>
        <begin position="107"/>
        <end position="126"/>
    </location>
</feature>
<keyword evidence="3" id="KW-1185">Reference proteome</keyword>
<dbReference type="EMBL" id="CP053435">
    <property type="protein sequence ID" value="QJW91913.1"/>
    <property type="molecule type" value="Genomic_DNA"/>
</dbReference>
<feature type="transmembrane region" description="Helical" evidence="1">
    <location>
        <begin position="301"/>
        <end position="318"/>
    </location>
</feature>
<accession>A0A6M5YF59</accession>
<evidence type="ECO:0000313" key="3">
    <source>
        <dbReference type="Proteomes" id="UP000502756"/>
    </source>
</evidence>
<organism evidence="2 3">
    <name type="scientific">Spirosoma taeanense</name>
    <dbReference type="NCBI Taxonomy" id="2735870"/>
    <lineage>
        <taxon>Bacteria</taxon>
        <taxon>Pseudomonadati</taxon>
        <taxon>Bacteroidota</taxon>
        <taxon>Cytophagia</taxon>
        <taxon>Cytophagales</taxon>
        <taxon>Cytophagaceae</taxon>
        <taxon>Spirosoma</taxon>
    </lineage>
</organism>
<feature type="transmembrane region" description="Helical" evidence="1">
    <location>
        <begin position="12"/>
        <end position="28"/>
    </location>
</feature>
<feature type="transmembrane region" description="Helical" evidence="1">
    <location>
        <begin position="187"/>
        <end position="203"/>
    </location>
</feature>
<feature type="transmembrane region" description="Helical" evidence="1">
    <location>
        <begin position="384"/>
        <end position="402"/>
    </location>
</feature>
<keyword evidence="1" id="KW-1133">Transmembrane helix</keyword>
<feature type="transmembrane region" description="Helical" evidence="1">
    <location>
        <begin position="35"/>
        <end position="54"/>
    </location>
</feature>
<feature type="transmembrane region" description="Helical" evidence="1">
    <location>
        <begin position="133"/>
        <end position="152"/>
    </location>
</feature>
<dbReference type="AlphaFoldDB" id="A0A6M5YF59"/>
<name>A0A6M5YF59_9BACT</name>
<dbReference type="KEGG" id="stae:HNV11_22275"/>
<protein>
    <recommendedName>
        <fullName evidence="4">Glycosyltransferase RgtA/B/C/D-like domain-containing protein</fullName>
    </recommendedName>
</protein>
<feature type="transmembrane region" description="Helical" evidence="1">
    <location>
        <begin position="353"/>
        <end position="372"/>
    </location>
</feature>
<dbReference type="Proteomes" id="UP000502756">
    <property type="component" value="Chromosome"/>
</dbReference>
<feature type="transmembrane region" description="Helical" evidence="1">
    <location>
        <begin position="164"/>
        <end position="180"/>
    </location>
</feature>
<evidence type="ECO:0000256" key="1">
    <source>
        <dbReference type="SAM" id="Phobius"/>
    </source>
</evidence>
<reference evidence="2 3" key="1">
    <citation type="submission" date="2020-05" db="EMBL/GenBank/DDBJ databases">
        <title>Genome sequencing of Spirosoma sp. TS118.</title>
        <authorList>
            <person name="Lee J.-H."/>
            <person name="Jeong S."/>
            <person name="Zhao L."/>
            <person name="Jung J.-H."/>
            <person name="Kim M.-K."/>
            <person name="Lim S."/>
        </authorList>
    </citation>
    <scope>NUCLEOTIDE SEQUENCE [LARGE SCALE GENOMIC DNA]</scope>
    <source>
        <strain evidence="2 3">TS118</strain>
    </source>
</reference>
<feature type="transmembrane region" description="Helical" evidence="1">
    <location>
        <begin position="238"/>
        <end position="258"/>
    </location>
</feature>
<keyword evidence="1" id="KW-0812">Transmembrane</keyword>